<dbReference type="GO" id="GO:0000725">
    <property type="term" value="P:recombinational repair"/>
    <property type="evidence" value="ECO:0007669"/>
    <property type="project" value="TreeGrafter"/>
</dbReference>
<keyword evidence="2 12" id="KW-0547">Nucleotide-binding</keyword>
<dbReference type="EMBL" id="QKMR01000008">
    <property type="protein sequence ID" value="PYG87983.1"/>
    <property type="molecule type" value="Genomic_DNA"/>
</dbReference>
<evidence type="ECO:0000256" key="7">
    <source>
        <dbReference type="ARBA" id="ARBA00022840"/>
    </source>
</evidence>
<keyword evidence="10 12" id="KW-0234">DNA repair</keyword>
<dbReference type="SUPFAM" id="SSF54211">
    <property type="entry name" value="Ribosomal protein S5 domain 2-like"/>
    <property type="match status" value="1"/>
</dbReference>
<evidence type="ECO:0000313" key="15">
    <source>
        <dbReference type="Proteomes" id="UP000248132"/>
    </source>
</evidence>
<comment type="caution">
    <text evidence="14">The sequence shown here is derived from an EMBL/GenBank/DDBJ whole genome shotgun (WGS) entry which is preliminary data.</text>
</comment>
<evidence type="ECO:0000256" key="1">
    <source>
        <dbReference type="ARBA" id="ARBA00022723"/>
    </source>
</evidence>
<evidence type="ECO:0000256" key="10">
    <source>
        <dbReference type="ARBA" id="ARBA00023204"/>
    </source>
</evidence>
<dbReference type="GO" id="GO:0008270">
    <property type="term" value="F:zinc ion binding"/>
    <property type="evidence" value="ECO:0007669"/>
    <property type="project" value="UniProtKB-KW"/>
</dbReference>
<dbReference type="Pfam" id="PF18073">
    <property type="entry name" value="Zn_ribbon_LapB"/>
    <property type="match status" value="1"/>
</dbReference>
<reference evidence="14 15" key="1">
    <citation type="submission" date="2018-06" db="EMBL/GenBank/DDBJ databases">
        <title>Genomic Encyclopedia of Type Strains, Phase I: the one thousand microbial genomes (KMG-I) project.</title>
        <authorList>
            <person name="Kyrpides N."/>
        </authorList>
    </citation>
    <scope>NUCLEOTIDE SEQUENCE [LARGE SCALE GENOMIC DNA]</scope>
    <source>
        <strain evidence="14 15">DSM 19573</strain>
    </source>
</reference>
<comment type="similarity">
    <text evidence="12">Belongs to the RecA family. RadA subfamily.</text>
</comment>
<keyword evidence="15" id="KW-1185">Reference proteome</keyword>
<accession>A0A318XMX9</accession>
<evidence type="ECO:0000259" key="13">
    <source>
        <dbReference type="PROSITE" id="PS50162"/>
    </source>
</evidence>
<sequence>MFFIKIKTVFRCSSCGYEASKWVGCCPGCSQWNTLEEITIEAKKSKTSSGRSVKKIARLTEIKAVNSDRIQTGINEFNRVMGGGIVRDSITIITAKPGAGKSTLLLQVAADVASRGYKVLYASGEESESQIKNRADRLFDKIGTGVWVYSDNSMDNVLAVVGQIDPDLVIVDSIQTFVLDDFPGSRAGSPTQTMECANELLKLAKDPLKPRAVFLVGQMNKSEEIAGLRALEHLVDAVLILDGDNEEELRGLSVSKNRFGSTWERGYFSMTESGLVSIDNPSEFFMTSRDENEKVSGCALTVVKDGSRPIIVEIESLVSKTFTPYPSRIGECVRREQLNTLISILEQRGKISLYDKDVVIKTTGGLKFKEQTVNLAIIMSIVSSVFDKEIPNDTAFIADVGLTGELKKVPSLEMRIRELDRRGFKRAYVAKNTIAPALDTKNIEVAELKSLQDVIKHVFK</sequence>
<dbReference type="Gene3D" id="3.30.230.10">
    <property type="match status" value="1"/>
</dbReference>
<dbReference type="AlphaFoldDB" id="A0A318XMX9"/>
<evidence type="ECO:0000256" key="3">
    <source>
        <dbReference type="ARBA" id="ARBA00022763"/>
    </source>
</evidence>
<dbReference type="Proteomes" id="UP000248132">
    <property type="component" value="Unassembled WGS sequence"/>
</dbReference>
<evidence type="ECO:0000256" key="4">
    <source>
        <dbReference type="ARBA" id="ARBA00022771"/>
    </source>
</evidence>
<dbReference type="InterPro" id="IPR004504">
    <property type="entry name" value="DNA_repair_RadA"/>
</dbReference>
<dbReference type="InterPro" id="IPR020568">
    <property type="entry name" value="Ribosomal_Su5_D2-typ_SF"/>
</dbReference>
<dbReference type="SMART" id="SM00382">
    <property type="entry name" value="AAA"/>
    <property type="match status" value="1"/>
</dbReference>
<evidence type="ECO:0000256" key="8">
    <source>
        <dbReference type="ARBA" id="ARBA00023016"/>
    </source>
</evidence>
<dbReference type="PANTHER" id="PTHR32472">
    <property type="entry name" value="DNA REPAIR PROTEIN RADA"/>
    <property type="match status" value="1"/>
</dbReference>
<evidence type="ECO:0000256" key="11">
    <source>
        <dbReference type="NCBIfam" id="TIGR00416"/>
    </source>
</evidence>
<proteinExistence type="inferred from homology"/>
<dbReference type="InterPro" id="IPR020588">
    <property type="entry name" value="RecA_ATP-bd"/>
</dbReference>
<evidence type="ECO:0000256" key="6">
    <source>
        <dbReference type="ARBA" id="ARBA00022833"/>
    </source>
</evidence>
<dbReference type="PRINTS" id="PR01874">
    <property type="entry name" value="DNAREPAIRADA"/>
</dbReference>
<evidence type="ECO:0000256" key="12">
    <source>
        <dbReference type="RuleBase" id="RU003555"/>
    </source>
</evidence>
<dbReference type="PANTHER" id="PTHR32472:SF10">
    <property type="entry name" value="DNA REPAIR PROTEIN RADA-LIKE PROTEIN"/>
    <property type="match status" value="1"/>
</dbReference>
<dbReference type="InterPro" id="IPR041166">
    <property type="entry name" value="Rubredoxin_2"/>
</dbReference>
<evidence type="ECO:0000256" key="9">
    <source>
        <dbReference type="ARBA" id="ARBA00023125"/>
    </source>
</evidence>
<keyword evidence="7 12" id="KW-0067">ATP-binding</keyword>
<dbReference type="GO" id="GO:0003684">
    <property type="term" value="F:damaged DNA binding"/>
    <property type="evidence" value="ECO:0007669"/>
    <property type="project" value="InterPro"/>
</dbReference>
<dbReference type="Pfam" id="PF13481">
    <property type="entry name" value="AAA_25"/>
    <property type="match status" value="1"/>
</dbReference>
<dbReference type="InterPro" id="IPR027417">
    <property type="entry name" value="P-loop_NTPase"/>
</dbReference>
<dbReference type="PROSITE" id="PS50162">
    <property type="entry name" value="RECA_2"/>
    <property type="match status" value="1"/>
</dbReference>
<dbReference type="InterPro" id="IPR003593">
    <property type="entry name" value="AAA+_ATPase"/>
</dbReference>
<keyword evidence="1 12" id="KW-0479">Metal-binding</keyword>
<keyword evidence="3 12" id="KW-0227">DNA damage</keyword>
<evidence type="ECO:0000313" key="14">
    <source>
        <dbReference type="EMBL" id="PYG87983.1"/>
    </source>
</evidence>
<dbReference type="InterPro" id="IPR014721">
    <property type="entry name" value="Ribsml_uS5_D2-typ_fold_subgr"/>
</dbReference>
<protein>
    <recommendedName>
        <fullName evidence="11 12">DNA repair protein RadA</fullName>
    </recommendedName>
</protein>
<gene>
    <name evidence="14" type="ORF">LY28_01693</name>
</gene>
<keyword evidence="6 12" id="KW-0862">Zinc</keyword>
<organism evidence="14 15">
    <name type="scientific">Ruminiclostridium sufflavum DSM 19573</name>
    <dbReference type="NCBI Taxonomy" id="1121337"/>
    <lineage>
        <taxon>Bacteria</taxon>
        <taxon>Bacillati</taxon>
        <taxon>Bacillota</taxon>
        <taxon>Clostridia</taxon>
        <taxon>Eubacteriales</taxon>
        <taxon>Oscillospiraceae</taxon>
        <taxon>Ruminiclostridium</taxon>
    </lineage>
</organism>
<dbReference type="NCBIfam" id="TIGR00416">
    <property type="entry name" value="sms"/>
    <property type="match status" value="1"/>
</dbReference>
<evidence type="ECO:0000256" key="5">
    <source>
        <dbReference type="ARBA" id="ARBA00022801"/>
    </source>
</evidence>
<feature type="domain" description="RecA family profile 1" evidence="13">
    <location>
        <begin position="66"/>
        <end position="219"/>
    </location>
</feature>
<keyword evidence="9 12" id="KW-0238">DNA-binding</keyword>
<dbReference type="GO" id="GO:0140664">
    <property type="term" value="F:ATP-dependent DNA damage sensor activity"/>
    <property type="evidence" value="ECO:0007669"/>
    <property type="project" value="InterPro"/>
</dbReference>
<dbReference type="GO" id="GO:0016787">
    <property type="term" value="F:hydrolase activity"/>
    <property type="evidence" value="ECO:0007669"/>
    <property type="project" value="UniProtKB-KW"/>
</dbReference>
<keyword evidence="5" id="KW-0378">Hydrolase</keyword>
<evidence type="ECO:0000256" key="2">
    <source>
        <dbReference type="ARBA" id="ARBA00022741"/>
    </source>
</evidence>
<name>A0A318XMX9_9FIRM</name>
<dbReference type="Gene3D" id="3.40.50.300">
    <property type="entry name" value="P-loop containing nucleotide triphosphate hydrolases"/>
    <property type="match status" value="1"/>
</dbReference>
<dbReference type="GO" id="GO:0005524">
    <property type="term" value="F:ATP binding"/>
    <property type="evidence" value="ECO:0007669"/>
    <property type="project" value="UniProtKB-UniRule"/>
</dbReference>
<dbReference type="SUPFAM" id="SSF52540">
    <property type="entry name" value="P-loop containing nucleoside triphosphate hydrolases"/>
    <property type="match status" value="1"/>
</dbReference>
<comment type="function">
    <text evidence="12">DNA-dependent ATPase involved in processing of recombination intermediates, plays a role in repairing DNA breaks. Stimulates the branch migration of RecA-mediated strand transfer reactions, allowing the 3' invading strand to extend heteroduplex DNA faster. Binds ssDNA in the presence of ADP but not other nucleotides, has ATPase activity that is stimulated by ssDNA and various branched DNA structures, but inhibited by SSB. Does not have RecA's homology-searching function.</text>
</comment>
<keyword evidence="8" id="KW-0346">Stress response</keyword>
<keyword evidence="4 12" id="KW-0863">Zinc-finger</keyword>